<name>A0ABT3J9W6_9RHOB</name>
<sequence>MSRPKHPDKEIEAVLVVLEKMGWSVQKAKGGSAHSWGFVLCPANARDACRSGVFCRMSVWSTPRNPQNHARELLRKAEGCVIKGECNDG</sequence>
<evidence type="ECO:0000313" key="2">
    <source>
        <dbReference type="Proteomes" id="UP001207582"/>
    </source>
</evidence>
<proteinExistence type="predicted"/>
<dbReference type="Proteomes" id="UP001207582">
    <property type="component" value="Unassembled WGS sequence"/>
</dbReference>
<protein>
    <recommendedName>
        <fullName evidence="3">Type II toxin-antitoxin system HicA family toxin</fullName>
    </recommendedName>
</protein>
<dbReference type="RefSeq" id="WP_264773465.1">
    <property type="nucleotide sequence ID" value="NZ_JAPDOG010000034.1"/>
</dbReference>
<keyword evidence="2" id="KW-1185">Reference proteome</keyword>
<comment type="caution">
    <text evidence="1">The sequence shown here is derived from an EMBL/GenBank/DDBJ whole genome shotgun (WGS) entry which is preliminary data.</text>
</comment>
<evidence type="ECO:0008006" key="3">
    <source>
        <dbReference type="Google" id="ProtNLM"/>
    </source>
</evidence>
<reference evidence="1 2" key="1">
    <citation type="submission" date="2022-10" db="EMBL/GenBank/DDBJ databases">
        <title>Defluviimonas sp. CAU 1641 isolated from mud.</title>
        <authorList>
            <person name="Kim W."/>
        </authorList>
    </citation>
    <scope>NUCLEOTIDE SEQUENCE [LARGE SCALE GENOMIC DNA]</scope>
    <source>
        <strain evidence="1 2">CAU 1641</strain>
    </source>
</reference>
<gene>
    <name evidence="1" type="ORF">OM960_21925</name>
</gene>
<dbReference type="EMBL" id="JAPDOG010000034">
    <property type="protein sequence ID" value="MCW3784194.1"/>
    <property type="molecule type" value="Genomic_DNA"/>
</dbReference>
<accession>A0ABT3J9W6</accession>
<evidence type="ECO:0000313" key="1">
    <source>
        <dbReference type="EMBL" id="MCW3784194.1"/>
    </source>
</evidence>
<organism evidence="1 2">
    <name type="scientific">Defluviimonas salinarum</name>
    <dbReference type="NCBI Taxonomy" id="2992147"/>
    <lineage>
        <taxon>Bacteria</taxon>
        <taxon>Pseudomonadati</taxon>
        <taxon>Pseudomonadota</taxon>
        <taxon>Alphaproteobacteria</taxon>
        <taxon>Rhodobacterales</taxon>
        <taxon>Paracoccaceae</taxon>
        <taxon>Albidovulum</taxon>
    </lineage>
</organism>